<reference evidence="2 3" key="1">
    <citation type="journal article" date="2014" name="Genome Announc.">
        <title>Genome Sequence of Afipia felis Strain 76713, Isolated in Hospital Water Using an Amoeba Co-Culture Procedure.</title>
        <authorList>
            <person name="Benamar S."/>
            <person name="La Scola B."/>
            <person name="Croce O."/>
        </authorList>
    </citation>
    <scope>NUCLEOTIDE SEQUENCE [LARGE SCALE GENOMIC DNA]</scope>
    <source>
        <strain evidence="2 3">76713</strain>
    </source>
</reference>
<dbReference type="Proteomes" id="UP000035762">
    <property type="component" value="Unassembled WGS sequence"/>
</dbReference>
<dbReference type="OrthoDB" id="564699at2"/>
<sequence length="328" mass="33921">MKHLRPDQLTSSSRPPRLTGQTTVRHNATSLWLPGEADITFDVGDTIQAVSDASGNWRVIDIQKNYAPARGALTANRTYYVRTDGSDSNNGLANTSGGAFATIQKAIDVVYSLDLSIYNVTIQLADGTYSGSVAFRGPFIGKGSVTLSGNATTPTNVVISIPNSYGAFRCQDNANVTLSNLRIAPQAGTAAQNILIQNFAAVTIAGVDFAASGRAHIEALNFANVIFNGPWTISGDAPVHISLDASSNATASSQGVTASGGTRSFSDCFLKANNRSGALIYSLSKTGTFSGVKWRASLNSTINSVGASADTALPGSSNGVATTGGQAT</sequence>
<dbReference type="SUPFAM" id="SSF51126">
    <property type="entry name" value="Pectin lyase-like"/>
    <property type="match status" value="1"/>
</dbReference>
<organism evidence="2 3">
    <name type="scientific">Afipia felis</name>
    <name type="common">Cat scratch disease bacillus</name>
    <dbReference type="NCBI Taxonomy" id="1035"/>
    <lineage>
        <taxon>Bacteria</taxon>
        <taxon>Pseudomonadati</taxon>
        <taxon>Pseudomonadota</taxon>
        <taxon>Alphaproteobacteria</taxon>
        <taxon>Hyphomicrobiales</taxon>
        <taxon>Nitrobacteraceae</taxon>
        <taxon>Afipia</taxon>
    </lineage>
</organism>
<evidence type="ECO:0000256" key="1">
    <source>
        <dbReference type="SAM" id="MobiDB-lite"/>
    </source>
</evidence>
<dbReference type="EMBL" id="CCAZ020000002">
    <property type="protein sequence ID" value="CEG09481.1"/>
    <property type="molecule type" value="Genomic_DNA"/>
</dbReference>
<keyword evidence="3" id="KW-1185">Reference proteome</keyword>
<evidence type="ECO:0000313" key="2">
    <source>
        <dbReference type="EMBL" id="CEG09481.1"/>
    </source>
</evidence>
<proteinExistence type="predicted"/>
<feature type="compositionally biased region" description="Polar residues" evidence="1">
    <location>
        <begin position="8"/>
        <end position="22"/>
    </location>
</feature>
<dbReference type="AlphaFoldDB" id="A0A090MQ44"/>
<feature type="region of interest" description="Disordered" evidence="1">
    <location>
        <begin position="1"/>
        <end position="22"/>
    </location>
</feature>
<dbReference type="InterPro" id="IPR011050">
    <property type="entry name" value="Pectin_lyase_fold/virulence"/>
</dbReference>
<name>A0A090MQ44_AFIFE</name>
<dbReference type="RefSeq" id="WP_156186909.1">
    <property type="nucleotide sequence ID" value="NZ_CCAZ020000002.1"/>
</dbReference>
<dbReference type="STRING" id="1035.BN961_02907"/>
<evidence type="ECO:0000313" key="3">
    <source>
        <dbReference type="Proteomes" id="UP000035762"/>
    </source>
</evidence>
<comment type="caution">
    <text evidence="2">The sequence shown here is derived from an EMBL/GenBank/DDBJ whole genome shotgun (WGS) entry which is preliminary data.</text>
</comment>
<gene>
    <name evidence="2" type="ORF">BN961_02907</name>
</gene>
<dbReference type="Gene3D" id="2.160.20.10">
    <property type="entry name" value="Single-stranded right-handed beta-helix, Pectin lyase-like"/>
    <property type="match status" value="1"/>
</dbReference>
<protein>
    <submittedName>
        <fullName evidence="2">Uncharacterized protein</fullName>
    </submittedName>
</protein>
<accession>A0A090MQ44</accession>
<dbReference type="InterPro" id="IPR012334">
    <property type="entry name" value="Pectin_lyas_fold"/>
</dbReference>